<dbReference type="Pfam" id="PF17210">
    <property type="entry name" value="SdrD_B"/>
    <property type="match status" value="1"/>
</dbReference>
<feature type="domain" description="SD-repeat containing protein B" evidence="4">
    <location>
        <begin position="38"/>
        <end position="81"/>
    </location>
</feature>
<evidence type="ECO:0000259" key="4">
    <source>
        <dbReference type="Pfam" id="PF17210"/>
    </source>
</evidence>
<protein>
    <recommendedName>
        <fullName evidence="4">SD-repeat containing protein B domain-containing protein</fullName>
    </recommendedName>
</protein>
<dbReference type="SUPFAM" id="SSF49478">
    <property type="entry name" value="Cna protein B-type domain"/>
    <property type="match status" value="1"/>
</dbReference>
<reference evidence="5" key="1">
    <citation type="submission" date="2018-06" db="EMBL/GenBank/DDBJ databases">
        <authorList>
            <person name="Zhirakovskaya E."/>
        </authorList>
    </citation>
    <scope>NUCLEOTIDE SEQUENCE</scope>
</reference>
<gene>
    <name evidence="5" type="ORF">MNBD_DELTA03-1110</name>
</gene>
<dbReference type="Gene3D" id="2.60.40.10">
    <property type="entry name" value="Immunoglobulins"/>
    <property type="match status" value="1"/>
</dbReference>
<comment type="subcellular location">
    <subcellularLocation>
        <location evidence="1">Secreted</location>
    </subcellularLocation>
</comment>
<proteinExistence type="predicted"/>
<organism evidence="5">
    <name type="scientific">hydrothermal vent metagenome</name>
    <dbReference type="NCBI Taxonomy" id="652676"/>
    <lineage>
        <taxon>unclassified sequences</taxon>
        <taxon>metagenomes</taxon>
        <taxon>ecological metagenomes</taxon>
    </lineage>
</organism>
<evidence type="ECO:0000256" key="1">
    <source>
        <dbReference type="ARBA" id="ARBA00004613"/>
    </source>
</evidence>
<dbReference type="InterPro" id="IPR033764">
    <property type="entry name" value="Sdr_B"/>
</dbReference>
<accession>A0A3B0VFR3</accession>
<dbReference type="InterPro" id="IPR013783">
    <property type="entry name" value="Ig-like_fold"/>
</dbReference>
<evidence type="ECO:0000256" key="3">
    <source>
        <dbReference type="ARBA" id="ARBA00022729"/>
    </source>
</evidence>
<name>A0A3B0VFR3_9ZZZZ</name>
<dbReference type="AlphaFoldDB" id="A0A3B0VFR3"/>
<dbReference type="EMBL" id="UOEX01000446">
    <property type="protein sequence ID" value="VAW42468.1"/>
    <property type="molecule type" value="Genomic_DNA"/>
</dbReference>
<evidence type="ECO:0000313" key="5">
    <source>
        <dbReference type="EMBL" id="VAW42468.1"/>
    </source>
</evidence>
<evidence type="ECO:0000256" key="2">
    <source>
        <dbReference type="ARBA" id="ARBA00022525"/>
    </source>
</evidence>
<keyword evidence="2" id="KW-0964">Secreted</keyword>
<keyword evidence="3" id="KW-0732">Signal</keyword>
<sequence>MTKPFSILSLLLILGFSGAAQARAAELYGWYRARSRANVTLLLCRPGGEQAGRTTTNTKGYYRFREINPGEYRVTADHDCGNKAHGWQIYVTPGYSRFDLM</sequence>
<dbReference type="GO" id="GO:0005576">
    <property type="term" value="C:extracellular region"/>
    <property type="evidence" value="ECO:0007669"/>
    <property type="project" value="UniProtKB-SubCell"/>
</dbReference>